<dbReference type="InterPro" id="IPR001375">
    <property type="entry name" value="Peptidase_S9_cat"/>
</dbReference>
<feature type="domain" description="Peptidase S9 prolyl oligopeptidase catalytic" evidence="3">
    <location>
        <begin position="145"/>
        <end position="349"/>
    </location>
</feature>
<evidence type="ECO:0000256" key="1">
    <source>
        <dbReference type="ARBA" id="ARBA00022801"/>
    </source>
</evidence>
<dbReference type="SUPFAM" id="SSF53474">
    <property type="entry name" value="alpha/beta-Hydrolases"/>
    <property type="match status" value="1"/>
</dbReference>
<evidence type="ECO:0000256" key="2">
    <source>
        <dbReference type="SAM" id="SignalP"/>
    </source>
</evidence>
<comment type="caution">
    <text evidence="4">The sequence shown here is derived from an EMBL/GenBank/DDBJ whole genome shotgun (WGS) entry which is preliminary data.</text>
</comment>
<dbReference type="Gene3D" id="3.40.50.1820">
    <property type="entry name" value="alpha/beta hydrolase"/>
    <property type="match status" value="1"/>
</dbReference>
<dbReference type="Pfam" id="PF00326">
    <property type="entry name" value="Peptidase_S9"/>
    <property type="match status" value="1"/>
</dbReference>
<protein>
    <submittedName>
        <fullName evidence="4">Prolyl oligopeptidase family serine peptidase</fullName>
    </submittedName>
</protein>
<accession>A0ABS7XD70</accession>
<evidence type="ECO:0000259" key="3">
    <source>
        <dbReference type="Pfam" id="PF00326"/>
    </source>
</evidence>
<evidence type="ECO:0000313" key="4">
    <source>
        <dbReference type="EMBL" id="MBZ9613511.1"/>
    </source>
</evidence>
<proteinExistence type="predicted"/>
<dbReference type="PANTHER" id="PTHR42776">
    <property type="entry name" value="SERINE PEPTIDASE S9 FAMILY MEMBER"/>
    <property type="match status" value="1"/>
</dbReference>
<feature type="signal peptide" evidence="2">
    <location>
        <begin position="1"/>
        <end position="21"/>
    </location>
</feature>
<name>A0ABS7XD70_9GAMM</name>
<reference evidence="4 5" key="2">
    <citation type="submission" date="2021-08" db="EMBL/GenBank/DDBJ databases">
        <title>Rheinheimera aquimaris sp. nov., isolated from seawater of the East Sea in Korea.</title>
        <authorList>
            <person name="Kim K.H."/>
            <person name="Wenting R."/>
            <person name="Kim K.R."/>
            <person name="Jeon C.O."/>
        </authorList>
    </citation>
    <scope>NUCLEOTIDE SEQUENCE [LARGE SCALE GENOMIC DNA]</scope>
    <source>
        <strain evidence="4 5">MA-13</strain>
    </source>
</reference>
<sequence length="349" mass="38289">MKPFLILLSCLLLASGSQLHAASDKPNKAGPELLAPFSSAENLKSNFSCYGGPFASYDSWLAMLSKKPKFNTEQFEKMLPRADVERRQQTIDCRVFVYESDGILVEGVMLRPKTNAAERNKLPVVIYNRGGNAKGGTLVYGAVQHSLMPIAELGNIVIASQYRGAKGFATTVKQHIELDQFGGADVNDIKNLLPIINGMADADSARVAMLGASRGGMMSYLAARDMPQLKALIVEAGVADLEASLEVRQAMENIYTRFIPNYATEKTAQLRARSVLHWLDKLPPKLPILLLHGDKDVRVEVAQSQNLAKALVEKGQPHKLVVYPGADHDLYPNRAEADAEIAAWLKQYL</sequence>
<organism evidence="4 5">
    <name type="scientific">Rheinheimera maricola</name>
    <dbReference type="NCBI Taxonomy" id="2793282"/>
    <lineage>
        <taxon>Bacteria</taxon>
        <taxon>Pseudomonadati</taxon>
        <taxon>Pseudomonadota</taxon>
        <taxon>Gammaproteobacteria</taxon>
        <taxon>Chromatiales</taxon>
        <taxon>Chromatiaceae</taxon>
        <taxon>Rheinheimera</taxon>
    </lineage>
</organism>
<gene>
    <name evidence="4" type="ORF">I4W93_018110</name>
</gene>
<dbReference type="Proteomes" id="UP000663814">
    <property type="component" value="Unassembled WGS sequence"/>
</dbReference>
<feature type="chain" id="PRO_5047095353" evidence="2">
    <location>
        <begin position="22"/>
        <end position="349"/>
    </location>
</feature>
<dbReference type="PANTHER" id="PTHR42776:SF27">
    <property type="entry name" value="DIPEPTIDYL PEPTIDASE FAMILY MEMBER 6"/>
    <property type="match status" value="1"/>
</dbReference>
<keyword evidence="5" id="KW-1185">Reference proteome</keyword>
<evidence type="ECO:0000313" key="5">
    <source>
        <dbReference type="Proteomes" id="UP000663814"/>
    </source>
</evidence>
<keyword evidence="1" id="KW-0378">Hydrolase</keyword>
<reference evidence="4 5" key="1">
    <citation type="submission" date="2020-12" db="EMBL/GenBank/DDBJ databases">
        <authorList>
            <person name="Ruan W."/>
            <person name="Khan S.A."/>
            <person name="Jeon C.O."/>
        </authorList>
    </citation>
    <scope>NUCLEOTIDE SEQUENCE [LARGE SCALE GENOMIC DNA]</scope>
    <source>
        <strain evidence="4 5">MA-13</strain>
    </source>
</reference>
<dbReference type="EMBL" id="JAERPS020000007">
    <property type="protein sequence ID" value="MBZ9613511.1"/>
    <property type="molecule type" value="Genomic_DNA"/>
</dbReference>
<dbReference type="RefSeq" id="WP_205312055.1">
    <property type="nucleotide sequence ID" value="NZ_JAERPS020000007.1"/>
</dbReference>
<keyword evidence="2" id="KW-0732">Signal</keyword>
<dbReference type="InterPro" id="IPR029058">
    <property type="entry name" value="AB_hydrolase_fold"/>
</dbReference>